<proteinExistence type="predicted"/>
<evidence type="ECO:0000313" key="1">
    <source>
        <dbReference type="EMBL" id="GGT69786.1"/>
    </source>
</evidence>
<gene>
    <name evidence="1" type="ORF">GCM10010226_54690</name>
</gene>
<dbReference type="EMBL" id="BMSA01000017">
    <property type="protein sequence ID" value="GGT69786.1"/>
    <property type="molecule type" value="Genomic_DNA"/>
</dbReference>
<dbReference type="AlphaFoldDB" id="A0A918LXP1"/>
<protein>
    <submittedName>
        <fullName evidence="1">Uncharacterized protein</fullName>
    </submittedName>
</protein>
<comment type="caution">
    <text evidence="1">The sequence shown here is derived from an EMBL/GenBank/DDBJ whole genome shotgun (WGS) entry which is preliminary data.</text>
</comment>
<evidence type="ECO:0000313" key="2">
    <source>
        <dbReference type="Proteomes" id="UP000646776"/>
    </source>
</evidence>
<accession>A0A918LXP1</accession>
<reference evidence="1" key="2">
    <citation type="submission" date="2020-09" db="EMBL/GenBank/DDBJ databases">
        <authorList>
            <person name="Sun Q."/>
            <person name="Ohkuma M."/>
        </authorList>
    </citation>
    <scope>NUCLEOTIDE SEQUENCE</scope>
    <source>
        <strain evidence="1">JCM 4125</strain>
    </source>
</reference>
<organism evidence="1 2">
    <name type="scientific">Streptomyces phaeofaciens</name>
    <dbReference type="NCBI Taxonomy" id="68254"/>
    <lineage>
        <taxon>Bacteria</taxon>
        <taxon>Bacillati</taxon>
        <taxon>Actinomycetota</taxon>
        <taxon>Actinomycetes</taxon>
        <taxon>Kitasatosporales</taxon>
        <taxon>Streptomycetaceae</taxon>
        <taxon>Streptomyces</taxon>
    </lineage>
</organism>
<dbReference type="Proteomes" id="UP000646776">
    <property type="component" value="Unassembled WGS sequence"/>
</dbReference>
<reference evidence="1" key="1">
    <citation type="journal article" date="2014" name="Int. J. Syst. Evol. Microbiol.">
        <title>Complete genome sequence of Corynebacterium casei LMG S-19264T (=DSM 44701T), isolated from a smear-ripened cheese.</title>
        <authorList>
            <consortium name="US DOE Joint Genome Institute (JGI-PGF)"/>
            <person name="Walter F."/>
            <person name="Albersmeier A."/>
            <person name="Kalinowski J."/>
            <person name="Ruckert C."/>
        </authorList>
    </citation>
    <scope>NUCLEOTIDE SEQUENCE</scope>
    <source>
        <strain evidence="1">JCM 4125</strain>
    </source>
</reference>
<keyword evidence="2" id="KW-1185">Reference proteome</keyword>
<sequence>MTLVSSDMDASGRDTRAGVLRTGGCCGMPHIVARRDQYLRTAPPACRTGPLADTCPARARAA</sequence>
<name>A0A918LXP1_9ACTN</name>